<evidence type="ECO:0000313" key="6">
    <source>
        <dbReference type="Proteomes" id="UP000799779"/>
    </source>
</evidence>
<keyword evidence="6" id="KW-1185">Reference proteome</keyword>
<dbReference type="InterPro" id="IPR002048">
    <property type="entry name" value="EF_hand_dom"/>
</dbReference>
<protein>
    <recommendedName>
        <fullName evidence="4">EF-hand domain-containing protein</fullName>
    </recommendedName>
</protein>
<feature type="domain" description="EF-hand" evidence="4">
    <location>
        <begin position="98"/>
        <end position="133"/>
    </location>
</feature>
<evidence type="ECO:0000256" key="2">
    <source>
        <dbReference type="ARBA" id="ARBA00022837"/>
    </source>
</evidence>
<evidence type="ECO:0000313" key="5">
    <source>
        <dbReference type="EMBL" id="KAF1992694.1"/>
    </source>
</evidence>
<dbReference type="InterPro" id="IPR011992">
    <property type="entry name" value="EF-hand-dom_pair"/>
</dbReference>
<feature type="signal peptide" evidence="3">
    <location>
        <begin position="1"/>
        <end position="27"/>
    </location>
</feature>
<dbReference type="Proteomes" id="UP000799779">
    <property type="component" value="Unassembled WGS sequence"/>
</dbReference>
<dbReference type="GO" id="GO:0005793">
    <property type="term" value="C:endoplasmic reticulum-Golgi intermediate compartment"/>
    <property type="evidence" value="ECO:0007669"/>
    <property type="project" value="TreeGrafter"/>
</dbReference>
<dbReference type="AlphaFoldDB" id="A0A6A5VUL3"/>
<organism evidence="5 6">
    <name type="scientific">Amniculicola lignicola CBS 123094</name>
    <dbReference type="NCBI Taxonomy" id="1392246"/>
    <lineage>
        <taxon>Eukaryota</taxon>
        <taxon>Fungi</taxon>
        <taxon>Dikarya</taxon>
        <taxon>Ascomycota</taxon>
        <taxon>Pezizomycotina</taxon>
        <taxon>Dothideomycetes</taxon>
        <taxon>Pleosporomycetidae</taxon>
        <taxon>Pleosporales</taxon>
        <taxon>Amniculicolaceae</taxon>
        <taxon>Amniculicola</taxon>
    </lineage>
</organism>
<dbReference type="PANTHER" id="PTHR19237:SF20">
    <property type="entry name" value="NUCLEOBINDIN 1"/>
    <property type="match status" value="1"/>
</dbReference>
<dbReference type="PROSITE" id="PS50222">
    <property type="entry name" value="EF_HAND_2"/>
    <property type="match status" value="1"/>
</dbReference>
<keyword evidence="1 3" id="KW-0732">Signal</keyword>
<proteinExistence type="predicted"/>
<sequence length="211" mass="24103">MAPTTPAFLRLSLGALALLSHTLNVSAHGGSEHAQIVVADDADWATRHMAEEHHINSFDPSTFFTLHDYDSQGIWGPDDIRRTYGLFDESTAHIAETEKSRVISTVLSLYDTDHSGTITLQEFLDATERGTKLPDFGMGPGHHGDDEYEYEIHHWEKYHSGDDVKEEDLTHPEDIEHFRKHEEEEIRQEEWEKKERSGVVVENIPGKFRIN</sequence>
<evidence type="ECO:0000259" key="4">
    <source>
        <dbReference type="PROSITE" id="PS50222"/>
    </source>
</evidence>
<dbReference type="Gene3D" id="1.10.238.10">
    <property type="entry name" value="EF-hand"/>
    <property type="match status" value="1"/>
</dbReference>
<gene>
    <name evidence="5" type="ORF">P154DRAFT_541008</name>
</gene>
<dbReference type="SUPFAM" id="SSF47473">
    <property type="entry name" value="EF-hand"/>
    <property type="match status" value="1"/>
</dbReference>
<dbReference type="InterPro" id="IPR040250">
    <property type="entry name" value="Nucleobindin"/>
</dbReference>
<reference evidence="5" key="1">
    <citation type="journal article" date="2020" name="Stud. Mycol.">
        <title>101 Dothideomycetes genomes: a test case for predicting lifestyles and emergence of pathogens.</title>
        <authorList>
            <person name="Haridas S."/>
            <person name="Albert R."/>
            <person name="Binder M."/>
            <person name="Bloem J."/>
            <person name="Labutti K."/>
            <person name="Salamov A."/>
            <person name="Andreopoulos B."/>
            <person name="Baker S."/>
            <person name="Barry K."/>
            <person name="Bills G."/>
            <person name="Bluhm B."/>
            <person name="Cannon C."/>
            <person name="Castanera R."/>
            <person name="Culley D."/>
            <person name="Daum C."/>
            <person name="Ezra D."/>
            <person name="Gonzalez J."/>
            <person name="Henrissat B."/>
            <person name="Kuo A."/>
            <person name="Liang C."/>
            <person name="Lipzen A."/>
            <person name="Lutzoni F."/>
            <person name="Magnuson J."/>
            <person name="Mondo S."/>
            <person name="Nolan M."/>
            <person name="Ohm R."/>
            <person name="Pangilinan J."/>
            <person name="Park H.-J."/>
            <person name="Ramirez L."/>
            <person name="Alfaro M."/>
            <person name="Sun H."/>
            <person name="Tritt A."/>
            <person name="Yoshinaga Y."/>
            <person name="Zwiers L.-H."/>
            <person name="Turgeon B."/>
            <person name="Goodwin S."/>
            <person name="Spatafora J."/>
            <person name="Crous P."/>
            <person name="Grigoriev I."/>
        </authorList>
    </citation>
    <scope>NUCLEOTIDE SEQUENCE</scope>
    <source>
        <strain evidence="5">CBS 123094</strain>
    </source>
</reference>
<feature type="chain" id="PRO_5025339608" description="EF-hand domain-containing protein" evidence="3">
    <location>
        <begin position="28"/>
        <end position="211"/>
    </location>
</feature>
<evidence type="ECO:0000256" key="3">
    <source>
        <dbReference type="SAM" id="SignalP"/>
    </source>
</evidence>
<dbReference type="GO" id="GO:0005509">
    <property type="term" value="F:calcium ion binding"/>
    <property type="evidence" value="ECO:0007669"/>
    <property type="project" value="InterPro"/>
</dbReference>
<accession>A0A6A5VUL3</accession>
<name>A0A6A5VUL3_9PLEO</name>
<keyword evidence="2" id="KW-0106">Calcium</keyword>
<dbReference type="OrthoDB" id="289247at2759"/>
<dbReference type="PANTHER" id="PTHR19237">
    <property type="entry name" value="NUCLEOBINDIN"/>
    <property type="match status" value="1"/>
</dbReference>
<dbReference type="PROSITE" id="PS00018">
    <property type="entry name" value="EF_HAND_1"/>
    <property type="match status" value="1"/>
</dbReference>
<dbReference type="EMBL" id="ML977850">
    <property type="protein sequence ID" value="KAF1992694.1"/>
    <property type="molecule type" value="Genomic_DNA"/>
</dbReference>
<dbReference type="InterPro" id="IPR018247">
    <property type="entry name" value="EF_Hand_1_Ca_BS"/>
</dbReference>
<evidence type="ECO:0000256" key="1">
    <source>
        <dbReference type="ARBA" id="ARBA00022729"/>
    </source>
</evidence>